<organism evidence="3 4">
    <name type="scientific">Centaurea solstitialis</name>
    <name type="common">yellow star-thistle</name>
    <dbReference type="NCBI Taxonomy" id="347529"/>
    <lineage>
        <taxon>Eukaryota</taxon>
        <taxon>Viridiplantae</taxon>
        <taxon>Streptophyta</taxon>
        <taxon>Embryophyta</taxon>
        <taxon>Tracheophyta</taxon>
        <taxon>Spermatophyta</taxon>
        <taxon>Magnoliopsida</taxon>
        <taxon>eudicotyledons</taxon>
        <taxon>Gunneridae</taxon>
        <taxon>Pentapetalae</taxon>
        <taxon>asterids</taxon>
        <taxon>campanulids</taxon>
        <taxon>Asterales</taxon>
        <taxon>Asteraceae</taxon>
        <taxon>Carduoideae</taxon>
        <taxon>Cardueae</taxon>
        <taxon>Centaureinae</taxon>
        <taxon>Centaurea</taxon>
    </lineage>
</organism>
<dbReference type="EMBL" id="JARYMX010000007">
    <property type="protein sequence ID" value="KAJ9542915.1"/>
    <property type="molecule type" value="Genomic_DNA"/>
</dbReference>
<dbReference type="Pfam" id="PF13960">
    <property type="entry name" value="DUF4218"/>
    <property type="match status" value="1"/>
</dbReference>
<dbReference type="Pfam" id="PF02992">
    <property type="entry name" value="Transposase_21"/>
    <property type="match status" value="1"/>
</dbReference>
<name>A0AA38W8N5_9ASTR</name>
<protein>
    <recommendedName>
        <fullName evidence="2">DUF4218 domain-containing protein</fullName>
    </recommendedName>
</protein>
<evidence type="ECO:0000313" key="4">
    <source>
        <dbReference type="Proteomes" id="UP001172457"/>
    </source>
</evidence>
<gene>
    <name evidence="3" type="ORF">OSB04_029421</name>
</gene>
<feature type="domain" description="DUF4218" evidence="2">
    <location>
        <begin position="187"/>
        <end position="236"/>
    </location>
</feature>
<keyword evidence="4" id="KW-1185">Reference proteome</keyword>
<evidence type="ECO:0000259" key="2">
    <source>
        <dbReference type="Pfam" id="PF13960"/>
    </source>
</evidence>
<dbReference type="AlphaFoldDB" id="A0AA38W8N5"/>
<comment type="caution">
    <text evidence="3">The sequence shown here is derived from an EMBL/GenBank/DDBJ whole genome shotgun (WGS) entry which is preliminary data.</text>
</comment>
<evidence type="ECO:0000313" key="3">
    <source>
        <dbReference type="EMBL" id="KAJ9542915.1"/>
    </source>
</evidence>
<dbReference type="InterPro" id="IPR004242">
    <property type="entry name" value="Transposase_21"/>
</dbReference>
<dbReference type="PANTHER" id="PTHR10775">
    <property type="entry name" value="OS08G0208400 PROTEIN"/>
    <property type="match status" value="1"/>
</dbReference>
<evidence type="ECO:0000256" key="1">
    <source>
        <dbReference type="SAM" id="MobiDB-lite"/>
    </source>
</evidence>
<dbReference type="PANTHER" id="PTHR10775:SF180">
    <property type="entry name" value="TRANSPOSON, EN_SPM-LIKE, TRANSPOSASE-ASSOCIATED DOMAIN PROTEIN-RELATED"/>
    <property type="match status" value="1"/>
</dbReference>
<dbReference type="InterPro" id="IPR025452">
    <property type="entry name" value="DUF4218"/>
</dbReference>
<sequence length="343" mass="39921">MYKMPCTTIQYLMYLDEFGKVAQNNQSRHGEDFDDWDIIVHDCNDDENDHSDNGDHDNLKDMLHDMEDIVDDEDYEIFQQLFVDSEKPLFIGSKQHGNDIDVCLAPLIDDLKELWHSGIQVYDAYINESFRLRAMVFCTINDFPAYRNLSGYSTKAAKACPICEDDTYSLRTYPSHDHKTLLVFNMIHSKVIDPEVLDFWQRDITLTICQLEMYFPLSFFDIMVHLVSNIVEEIKVEKRKMVGYAGMLDQPSSSEESSGFSLPSSFKKGEDSPCVDQLAQQPRRKRSITLLKKQTKNADLMHIQFNKDNRPTRDNYITFINWVGVMARSMISINELAWDKIEK</sequence>
<reference evidence="3" key="1">
    <citation type="submission" date="2023-03" db="EMBL/GenBank/DDBJ databases">
        <title>Chromosome-scale reference genome and RAD-based genetic map of yellow starthistle (Centaurea solstitialis) reveal putative structural variation and QTLs associated with invader traits.</title>
        <authorList>
            <person name="Reatini B."/>
            <person name="Cang F.A."/>
            <person name="Jiang Q."/>
            <person name="Mckibben M.T.W."/>
            <person name="Barker M.S."/>
            <person name="Rieseberg L.H."/>
            <person name="Dlugosch K.M."/>
        </authorList>
    </citation>
    <scope>NUCLEOTIDE SEQUENCE</scope>
    <source>
        <strain evidence="3">CAN-66</strain>
        <tissue evidence="3">Leaf</tissue>
    </source>
</reference>
<feature type="compositionally biased region" description="Low complexity" evidence="1">
    <location>
        <begin position="251"/>
        <end position="266"/>
    </location>
</feature>
<dbReference type="Proteomes" id="UP001172457">
    <property type="component" value="Chromosome 7"/>
</dbReference>
<feature type="region of interest" description="Disordered" evidence="1">
    <location>
        <begin position="250"/>
        <end position="273"/>
    </location>
</feature>
<accession>A0AA38W8N5</accession>
<proteinExistence type="predicted"/>